<comment type="caution">
    <text evidence="10">The sequence shown here is derived from an EMBL/GenBank/DDBJ whole genome shotgun (WGS) entry which is preliminary data.</text>
</comment>
<dbReference type="EMBL" id="LRHK01000001">
    <property type="protein sequence ID" value="KWX19310.1"/>
    <property type="molecule type" value="Genomic_DNA"/>
</dbReference>
<dbReference type="RefSeq" id="WP_002299705.1">
    <property type="nucleotide sequence ID" value="NZ_AP019394.1"/>
</dbReference>
<dbReference type="SUPFAM" id="SSF160240">
    <property type="entry name" value="Cation efflux protein cytoplasmic domain-like"/>
    <property type="match status" value="1"/>
</dbReference>
<dbReference type="InterPro" id="IPR027470">
    <property type="entry name" value="Cation_efflux_CTD"/>
</dbReference>
<reference evidence="10 17" key="2">
    <citation type="submission" date="2016-01" db="EMBL/GenBank/DDBJ databases">
        <title>Molecular Mechanisms for transfer of large genomic segments between Enterococcus faecium strains.</title>
        <authorList>
            <person name="Garcia-Solache M.A."/>
            <person name="Lebreton F."/>
            <person name="Mclaughlin R.E."/>
            <person name="Whiteaker J.D."/>
            <person name="Gilmore M.S."/>
            <person name="Rice L.B."/>
        </authorList>
    </citation>
    <scope>NUCLEOTIDE SEQUENCE [LARGE SCALE GENOMIC DNA]</scope>
    <source>
        <strain evidence="10 17">D344RRF x C68</strain>
    </source>
</reference>
<dbReference type="PATRIC" id="fig|1352.771.peg.1397"/>
<evidence type="ECO:0000313" key="15">
    <source>
        <dbReference type="EMBL" id="RBS33371.1"/>
    </source>
</evidence>
<dbReference type="Pfam" id="PF01545">
    <property type="entry name" value="Cation_efflux"/>
    <property type="match status" value="1"/>
</dbReference>
<feature type="transmembrane region" description="Helical" evidence="7">
    <location>
        <begin position="91"/>
        <end position="109"/>
    </location>
</feature>
<evidence type="ECO:0000313" key="13">
    <source>
        <dbReference type="EMBL" id="OTN99924.1"/>
    </source>
</evidence>
<comment type="similarity">
    <text evidence="2">Belongs to the cation diffusion facilitator (CDF) transporter (TC 2.A.4) family.</text>
</comment>
<accession>A0A132PAG5</accession>
<evidence type="ECO:0000313" key="20">
    <source>
        <dbReference type="Proteomes" id="UP000253144"/>
    </source>
</evidence>
<evidence type="ECO:0000256" key="7">
    <source>
        <dbReference type="SAM" id="Phobius"/>
    </source>
</evidence>
<feature type="transmembrane region" description="Helical" evidence="7">
    <location>
        <begin position="21"/>
        <end position="44"/>
    </location>
</feature>
<evidence type="ECO:0000256" key="6">
    <source>
        <dbReference type="ARBA" id="ARBA00023136"/>
    </source>
</evidence>
<organism evidence="10 17">
    <name type="scientific">Enterococcus faecium</name>
    <name type="common">Streptococcus faecium</name>
    <dbReference type="NCBI Taxonomy" id="1352"/>
    <lineage>
        <taxon>Bacteria</taxon>
        <taxon>Bacillati</taxon>
        <taxon>Bacillota</taxon>
        <taxon>Bacilli</taxon>
        <taxon>Lactobacillales</taxon>
        <taxon>Enterococcaceae</taxon>
        <taxon>Enterococcus</taxon>
    </lineage>
</organism>
<evidence type="ECO:0000256" key="2">
    <source>
        <dbReference type="ARBA" id="ARBA00008114"/>
    </source>
</evidence>
<feature type="transmembrane region" description="Helical" evidence="7">
    <location>
        <begin position="192"/>
        <end position="213"/>
    </location>
</feature>
<dbReference type="Proteomes" id="UP000194737">
    <property type="component" value="Unassembled WGS sequence"/>
</dbReference>
<feature type="domain" description="Cation efflux protein cytoplasmic" evidence="9">
    <location>
        <begin position="222"/>
        <end position="297"/>
    </location>
</feature>
<feature type="transmembrane region" description="Helical" evidence="7">
    <location>
        <begin position="169"/>
        <end position="186"/>
    </location>
</feature>
<evidence type="ECO:0000256" key="5">
    <source>
        <dbReference type="ARBA" id="ARBA00022989"/>
    </source>
</evidence>
<dbReference type="InterPro" id="IPR027469">
    <property type="entry name" value="Cation_efflux_TMD_sf"/>
</dbReference>
<evidence type="ECO:0000256" key="3">
    <source>
        <dbReference type="ARBA" id="ARBA00022448"/>
    </source>
</evidence>
<sequence length="382" mass="43378">MAKKQEEKKKQIPQQRTKKGVLAGILGLVTNLILFVSKLMIGLFSGSVSIMADAVNSLSDTASSILTLIGFKIAAKPADQEHPYGHERFEYISGLFVSIIITYVGFQFLESSAEKIIHPENVSLTPIVFFVLIISIFLKFAQGKMYQVIAQSIDSETLRATATDSYNDVFTTLAVLLSAAIEWVTGWRIDGYIGFALALYILYSGLTMLRNFVYELLGSRPTPAEIEEMEEHLNACDDILGYHDLLVHNYGPNKRFASVHIEVDESMNLNVAHKIIDLIEKDFKKSLDVELVCHLDPMPVDNEKYYNILRQLKQILLETGTGLNIHDFRVIHQGKTLQFDVVVPEKFQFDDTELERILRSQIEEKIGDYQLEITFDHNYLLY</sequence>
<dbReference type="EMBL" id="JARPTX010000004">
    <property type="protein sequence ID" value="MDT2368959.1"/>
    <property type="molecule type" value="Genomic_DNA"/>
</dbReference>
<keyword evidence="3" id="KW-0813">Transport</keyword>
<dbReference type="Pfam" id="PF16916">
    <property type="entry name" value="ZT_dimer"/>
    <property type="match status" value="1"/>
</dbReference>
<dbReference type="GO" id="GO:0008324">
    <property type="term" value="F:monoatomic cation transmembrane transporter activity"/>
    <property type="evidence" value="ECO:0007669"/>
    <property type="project" value="InterPro"/>
</dbReference>
<evidence type="ECO:0000313" key="11">
    <source>
        <dbReference type="EMBL" id="MDC4247446.1"/>
    </source>
</evidence>
<keyword evidence="6 7" id="KW-0472">Membrane</keyword>
<reference evidence="14 19" key="4">
    <citation type="submission" date="2017-10" db="EMBL/GenBank/DDBJ databases">
        <title>Draft genomes of the Enterococcus faecium isolated from human feces before and after Helicobacter pylori eradication therapy.</title>
        <authorList>
            <person name="Prianichniikov N.A."/>
            <person name="Glushchenko O.E."/>
            <person name="Malakhova M.V."/>
        </authorList>
    </citation>
    <scope>NUCLEOTIDE SEQUENCE [LARGE SCALE GENOMIC DNA]</scope>
    <source>
        <strain evidence="14 19">Hp_5-7</strain>
    </source>
</reference>
<dbReference type="EMBL" id="LEQJ01000005">
    <property type="protein sequence ID" value="RBS33371.1"/>
    <property type="molecule type" value="Genomic_DNA"/>
</dbReference>
<reference evidence="12" key="7">
    <citation type="submission" date="2023-03" db="EMBL/GenBank/DDBJ databases">
        <authorList>
            <person name="Shen W."/>
            <person name="Cai J."/>
        </authorList>
    </citation>
    <scope>NUCLEOTIDE SEQUENCE</scope>
    <source>
        <strain evidence="12">B1010-2</strain>
    </source>
</reference>
<dbReference type="Proteomes" id="UP001260956">
    <property type="component" value="Unassembled WGS sequence"/>
</dbReference>
<reference evidence="15 20" key="1">
    <citation type="submission" date="2015-06" db="EMBL/GenBank/DDBJ databases">
        <title>The Genome Sequence of Enterococcus faecium 131EA1.</title>
        <authorList>
            <consortium name="The Broad Institute Genomics Platform"/>
            <consortium name="The Broad Institute Genome Sequencing Center for Infectious Disease"/>
            <person name="Earl A.M."/>
            <person name="Van Tyne D."/>
            <person name="Lebreton F."/>
            <person name="Saavedra J.T."/>
            <person name="Gilmore M.S."/>
            <person name="Manson Mcguire A."/>
            <person name="Clock S."/>
            <person name="Crupain M."/>
            <person name="Rangan U."/>
            <person name="Young S."/>
            <person name="Abouelleil A."/>
            <person name="Cao P."/>
            <person name="Chapman S.B."/>
            <person name="Griggs A."/>
            <person name="Priest M."/>
            <person name="Shea T."/>
            <person name="Wortman J."/>
            <person name="Nusbaum C."/>
            <person name="Birren B."/>
        </authorList>
    </citation>
    <scope>NUCLEOTIDE SEQUENCE [LARGE SCALE GENOMIC DNA]</scope>
    <source>
        <strain evidence="15 20">131EA1</strain>
    </source>
</reference>
<dbReference type="EMBL" id="JAMWMK010000006">
    <property type="protein sequence ID" value="MDC4247446.1"/>
    <property type="molecule type" value="Genomic_DNA"/>
</dbReference>
<dbReference type="Proteomes" id="UP001141166">
    <property type="component" value="Unassembled WGS sequence"/>
</dbReference>
<evidence type="ECO:0000313" key="14">
    <source>
        <dbReference type="EMBL" id="PHL22405.1"/>
    </source>
</evidence>
<evidence type="ECO:0000256" key="4">
    <source>
        <dbReference type="ARBA" id="ARBA00022692"/>
    </source>
</evidence>
<reference evidence="13 18" key="3">
    <citation type="submission" date="2017-05" db="EMBL/GenBank/DDBJ databases">
        <title>The Genome Sequence of Enterococcus faecium 6F2_DIV0138.</title>
        <authorList>
            <consortium name="The Broad Institute Genomics Platform"/>
            <consortium name="The Broad Institute Genomic Center for Infectious Diseases"/>
            <person name="Earl A."/>
            <person name="Manson A."/>
            <person name="Schwartman J."/>
            <person name="Gilmore M."/>
            <person name="Abouelleil A."/>
            <person name="Cao P."/>
            <person name="Chapman S."/>
            <person name="Cusick C."/>
            <person name="Shea T."/>
            <person name="Young S."/>
            <person name="Neafsey D."/>
            <person name="Nusbaum C."/>
            <person name="Birren B."/>
        </authorList>
    </citation>
    <scope>NUCLEOTIDE SEQUENCE [LARGE SCALE GENOMIC DNA]</scope>
    <source>
        <strain evidence="13 18">6F2_DIV0138</strain>
    </source>
</reference>
<evidence type="ECO:0000256" key="1">
    <source>
        <dbReference type="ARBA" id="ARBA00004141"/>
    </source>
</evidence>
<dbReference type="Gene3D" id="1.20.1510.10">
    <property type="entry name" value="Cation efflux protein transmembrane domain"/>
    <property type="match status" value="1"/>
</dbReference>
<feature type="transmembrane region" description="Helical" evidence="7">
    <location>
        <begin position="121"/>
        <end position="141"/>
    </location>
</feature>
<dbReference type="GO" id="GO:0016020">
    <property type="term" value="C:membrane"/>
    <property type="evidence" value="ECO:0007669"/>
    <property type="project" value="UniProtKB-SubCell"/>
</dbReference>
<evidence type="ECO:0000313" key="17">
    <source>
        <dbReference type="Proteomes" id="UP000070452"/>
    </source>
</evidence>
<dbReference type="EMBL" id="PJVH01000008">
    <property type="protein sequence ID" value="RXU90241.1"/>
    <property type="molecule type" value="Genomic_DNA"/>
</dbReference>
<dbReference type="InterPro" id="IPR002524">
    <property type="entry name" value="Cation_efflux"/>
</dbReference>
<dbReference type="InterPro" id="IPR036837">
    <property type="entry name" value="Cation_efflux_CTD_sf"/>
</dbReference>
<feature type="domain" description="Cation efflux protein transmembrane" evidence="8">
    <location>
        <begin position="25"/>
        <end position="217"/>
    </location>
</feature>
<evidence type="ECO:0000313" key="16">
    <source>
        <dbReference type="EMBL" id="RXU90241.1"/>
    </source>
</evidence>
<keyword evidence="4 7" id="KW-0812">Transmembrane</keyword>
<dbReference type="PANTHER" id="PTHR43840">
    <property type="entry name" value="MITOCHONDRIAL METAL TRANSPORTER 1-RELATED"/>
    <property type="match status" value="1"/>
</dbReference>
<evidence type="ECO:0000313" key="19">
    <source>
        <dbReference type="Proteomes" id="UP000224303"/>
    </source>
</evidence>
<evidence type="ECO:0000313" key="18">
    <source>
        <dbReference type="Proteomes" id="UP000194737"/>
    </source>
</evidence>
<dbReference type="SUPFAM" id="SSF161111">
    <property type="entry name" value="Cation efflux protein transmembrane domain-like"/>
    <property type="match status" value="1"/>
</dbReference>
<dbReference type="Proteomes" id="UP000070452">
    <property type="component" value="Unassembled WGS sequence"/>
</dbReference>
<dbReference type="Proteomes" id="UP000224303">
    <property type="component" value="Unassembled WGS sequence"/>
</dbReference>
<comment type="subcellular location">
    <subcellularLocation>
        <location evidence="1">Membrane</location>
        <topology evidence="1">Multi-pass membrane protein</topology>
    </subcellularLocation>
</comment>
<reference evidence="16 21" key="5">
    <citation type="submission" date="2017-12" db="EMBL/GenBank/DDBJ databases">
        <title>A pool of 800 enterococci isolated from chicken carcass rinse samples from New Zealand.</title>
        <authorList>
            <person name="Zhang J."/>
            <person name="Rogers L."/>
            <person name="Midwinter A."/>
            <person name="French N."/>
        </authorList>
    </citation>
    <scope>NUCLEOTIDE SEQUENCE [LARGE SCALE GENOMIC DNA]</scope>
    <source>
        <strain evidence="16 21">EN697</strain>
    </source>
</reference>
<dbReference type="InterPro" id="IPR058533">
    <property type="entry name" value="Cation_efflux_TM"/>
</dbReference>
<gene>
    <name evidence="13" type="ORF">A5804_001416</name>
    <name evidence="10" type="ORF">AWT83_12820</name>
    <name evidence="14" type="ORF">CQR37_03750</name>
    <name evidence="16" type="ORF">CYQ77_03890</name>
    <name evidence="15" type="ORF">EB12_00971</name>
    <name evidence="11" type="ORF">M3X98_05160</name>
    <name evidence="12" type="ORF">P6Z85_01985</name>
</gene>
<dbReference type="FunFam" id="1.20.1510.10:FF:000006">
    <property type="entry name" value="Divalent cation efflux transporter"/>
    <property type="match status" value="1"/>
</dbReference>
<evidence type="ECO:0000313" key="10">
    <source>
        <dbReference type="EMBL" id="KWX19310.1"/>
    </source>
</evidence>
<dbReference type="Proteomes" id="UP000289562">
    <property type="component" value="Unassembled WGS sequence"/>
</dbReference>
<evidence type="ECO:0000313" key="21">
    <source>
        <dbReference type="Proteomes" id="UP000289562"/>
    </source>
</evidence>
<evidence type="ECO:0000259" key="9">
    <source>
        <dbReference type="Pfam" id="PF16916"/>
    </source>
</evidence>
<dbReference type="EMBL" id="PCGC01000005">
    <property type="protein sequence ID" value="PHL22405.1"/>
    <property type="molecule type" value="Genomic_DNA"/>
</dbReference>
<dbReference type="Proteomes" id="UP000253144">
    <property type="component" value="Unassembled WGS sequence"/>
</dbReference>
<reference evidence="11" key="6">
    <citation type="submission" date="2022-05" db="EMBL/GenBank/DDBJ databases">
        <title>Draft genome sequences of Clostridium perfringens strains isolated from Peru.</title>
        <authorList>
            <person name="Hurtado R."/>
            <person name="Lima L."/>
            <person name="Sousa T."/>
            <person name="Jaiswal A.K."/>
            <person name="Tiwari S."/>
            <person name="Maturrano L."/>
            <person name="Brenig B."/>
            <person name="Azevedo V."/>
        </authorList>
    </citation>
    <scope>NUCLEOTIDE SEQUENCE</scope>
    <source>
        <strain evidence="11">CP4</strain>
    </source>
</reference>
<keyword evidence="5 7" id="KW-1133">Transmembrane helix</keyword>
<dbReference type="InterPro" id="IPR050291">
    <property type="entry name" value="CDF_Transporter"/>
</dbReference>
<evidence type="ECO:0000313" key="12">
    <source>
        <dbReference type="EMBL" id="MDT2368959.1"/>
    </source>
</evidence>
<dbReference type="EMBL" id="NGLB01000001">
    <property type="protein sequence ID" value="OTN99924.1"/>
    <property type="molecule type" value="Genomic_DNA"/>
</dbReference>
<dbReference type="NCBIfam" id="TIGR01297">
    <property type="entry name" value="CDF"/>
    <property type="match status" value="1"/>
</dbReference>
<dbReference type="PANTHER" id="PTHR43840:SF50">
    <property type="entry name" value="MANGANESE EFFLUX SYSTEM PROTEIN MNES"/>
    <property type="match status" value="1"/>
</dbReference>
<proteinExistence type="inferred from homology"/>
<dbReference type="AlphaFoldDB" id="A0A132PAG5"/>
<evidence type="ECO:0000259" key="8">
    <source>
        <dbReference type="Pfam" id="PF01545"/>
    </source>
</evidence>
<dbReference type="Gene3D" id="3.30.70.1350">
    <property type="entry name" value="Cation efflux protein, cytoplasmic domain"/>
    <property type="match status" value="1"/>
</dbReference>
<protein>
    <submittedName>
        <fullName evidence="11">Cation diffusion facilitator family transporter</fullName>
    </submittedName>
    <submittedName>
        <fullName evidence="10">Cation transporter</fullName>
    </submittedName>
</protein>
<name>A0A132PAG5_ENTFC</name>